<proteinExistence type="predicted"/>
<feature type="domain" description="MPN" evidence="6">
    <location>
        <begin position="40"/>
        <end position="162"/>
    </location>
</feature>
<dbReference type="InterPro" id="IPR025657">
    <property type="entry name" value="RadC_JAB"/>
</dbReference>
<dbReference type="RefSeq" id="WP_069669727.1">
    <property type="nucleotide sequence ID" value="NZ_CP180207.1"/>
</dbReference>
<reference evidence="7" key="2">
    <citation type="submission" date="2022-11" db="EMBL/GenBank/DDBJ databases">
        <title>Role of the vibriolysin VemA secreted by the emergent pathogen Vibrio europaeus in the colonization of Manila clam mucus.</title>
        <authorList>
            <person name="Martinez C."/>
            <person name="Rodriguez S."/>
            <person name="Vences A."/>
            <person name="Barja J.L."/>
            <person name="Toranzo A.E."/>
            <person name="Dubert J."/>
        </authorList>
    </citation>
    <scope>NUCLEOTIDE SEQUENCE</scope>
    <source>
        <strain evidence="7">3454</strain>
    </source>
</reference>
<dbReference type="GO" id="GO:0006508">
    <property type="term" value="P:proteolysis"/>
    <property type="evidence" value="ECO:0007669"/>
    <property type="project" value="UniProtKB-KW"/>
</dbReference>
<dbReference type="PANTHER" id="PTHR30471">
    <property type="entry name" value="DNA REPAIR PROTEIN RADC"/>
    <property type="match status" value="1"/>
</dbReference>
<dbReference type="Proteomes" id="UP000094761">
    <property type="component" value="Unassembled WGS sequence"/>
</dbReference>
<dbReference type="AlphaFoldDB" id="A0A178J4X3"/>
<dbReference type="OrthoDB" id="9804482at2"/>
<keyword evidence="5" id="KW-0482">Metalloprotease</keyword>
<dbReference type="InterPro" id="IPR020891">
    <property type="entry name" value="UPF0758_CS"/>
</dbReference>
<geneLocation type="plasmid" evidence="8">
    <name>p251_like</name>
</geneLocation>
<evidence type="ECO:0000313" key="8">
    <source>
        <dbReference type="EMBL" id="OAM96707.1"/>
    </source>
</evidence>
<dbReference type="NCBIfam" id="TIGR00608">
    <property type="entry name" value="radc"/>
    <property type="match status" value="1"/>
</dbReference>
<name>A0A178J4X3_9VIBR</name>
<evidence type="ECO:0000256" key="1">
    <source>
        <dbReference type="ARBA" id="ARBA00022670"/>
    </source>
</evidence>
<keyword evidence="8" id="KW-0614">Plasmid</keyword>
<accession>A0A178J4X3</accession>
<dbReference type="GO" id="GO:0008237">
    <property type="term" value="F:metallopeptidase activity"/>
    <property type="evidence" value="ECO:0007669"/>
    <property type="project" value="UniProtKB-KW"/>
</dbReference>
<organism evidence="8 9">
    <name type="scientific">Vibrio europaeus</name>
    <dbReference type="NCBI Taxonomy" id="300876"/>
    <lineage>
        <taxon>Bacteria</taxon>
        <taxon>Pseudomonadati</taxon>
        <taxon>Pseudomonadota</taxon>
        <taxon>Gammaproteobacteria</taxon>
        <taxon>Vibrionales</taxon>
        <taxon>Vibrionaceae</taxon>
        <taxon>Vibrio</taxon>
        <taxon>Vibrio oreintalis group</taxon>
    </lineage>
</organism>
<dbReference type="EMBL" id="LUAX01000008">
    <property type="protein sequence ID" value="OAM96707.1"/>
    <property type="molecule type" value="Genomic_DNA"/>
</dbReference>
<dbReference type="InterPro" id="IPR001405">
    <property type="entry name" value="UPF0758"/>
</dbReference>
<evidence type="ECO:0000256" key="5">
    <source>
        <dbReference type="ARBA" id="ARBA00023049"/>
    </source>
</evidence>
<dbReference type="EMBL" id="JAPFIT010000033">
    <property type="protein sequence ID" value="MDC5743400.1"/>
    <property type="molecule type" value="Genomic_DNA"/>
</dbReference>
<keyword evidence="1" id="KW-0645">Protease</keyword>
<dbReference type="PROSITE" id="PS50249">
    <property type="entry name" value="MPN"/>
    <property type="match status" value="1"/>
</dbReference>
<dbReference type="InterPro" id="IPR037518">
    <property type="entry name" value="MPN"/>
</dbReference>
<protein>
    <submittedName>
        <fullName evidence="7">DNA repair protein RadC</fullName>
    </submittedName>
</protein>
<dbReference type="Proteomes" id="UP001150001">
    <property type="component" value="Unassembled WGS sequence"/>
</dbReference>
<dbReference type="SUPFAM" id="SSF102712">
    <property type="entry name" value="JAB1/MPN domain"/>
    <property type="match status" value="1"/>
</dbReference>
<keyword evidence="2" id="KW-0479">Metal-binding</keyword>
<evidence type="ECO:0000259" key="6">
    <source>
        <dbReference type="PROSITE" id="PS50249"/>
    </source>
</evidence>
<evidence type="ECO:0000313" key="9">
    <source>
        <dbReference type="Proteomes" id="UP000094761"/>
    </source>
</evidence>
<evidence type="ECO:0000256" key="2">
    <source>
        <dbReference type="ARBA" id="ARBA00022723"/>
    </source>
</evidence>
<keyword evidence="3" id="KW-0378">Hydrolase</keyword>
<dbReference type="CDD" id="cd08071">
    <property type="entry name" value="MPN_DUF2466"/>
    <property type="match status" value="1"/>
</dbReference>
<comment type="caution">
    <text evidence="8">The sequence shown here is derived from an EMBL/GenBank/DDBJ whole genome shotgun (WGS) entry which is preliminary data.</text>
</comment>
<keyword evidence="4" id="KW-0862">Zinc</keyword>
<dbReference type="GeneID" id="78078740"/>
<reference evidence="8 9" key="1">
    <citation type="submission" date="2016-03" db="EMBL/GenBank/DDBJ databases">
        <title>Draft genome sequence of the Vibrio tubiashii subs. europaeus.</title>
        <authorList>
            <person name="Spinard E."/>
            <person name="Dubert J."/>
            <person name="Nelson D.R."/>
            <person name="Barja J.L."/>
        </authorList>
    </citation>
    <scope>NUCLEOTIDE SEQUENCE [LARGE SCALE GENOMIC DNA]</scope>
    <source>
        <strain evidence="9">PP-638</strain>
        <strain evidence="8">PP2-638</strain>
        <plasmid evidence="8">p251_like</plasmid>
    </source>
</reference>
<sequence>MNAPLDQTTLTPVFSDEEQHLLQQAAAVLKSKLVLLEQPVMNAPSIAQAFCQTQLAACDVEIFGALFLDNQHRVRACEELFRGTLDQAAVYPREVVKRAIATSAAAVILFHNHPSGCAEPSQADRRITRRLHDALALVDVRLLDHFVVSFADVVSFAERGWL</sequence>
<dbReference type="PANTHER" id="PTHR30471:SF3">
    <property type="entry name" value="UPF0758 PROTEIN YEES-RELATED"/>
    <property type="match status" value="1"/>
</dbReference>
<dbReference type="Pfam" id="PF04002">
    <property type="entry name" value="RadC"/>
    <property type="match status" value="1"/>
</dbReference>
<keyword evidence="10" id="KW-1185">Reference proteome</keyword>
<evidence type="ECO:0000256" key="3">
    <source>
        <dbReference type="ARBA" id="ARBA00022801"/>
    </source>
</evidence>
<dbReference type="GO" id="GO:0046872">
    <property type="term" value="F:metal ion binding"/>
    <property type="evidence" value="ECO:0007669"/>
    <property type="project" value="UniProtKB-KW"/>
</dbReference>
<gene>
    <name evidence="7" type="primary">radC</name>
    <name evidence="8" type="ORF">AZ468_23730</name>
    <name evidence="7" type="ORF">OPW20_25385</name>
</gene>
<evidence type="ECO:0000256" key="4">
    <source>
        <dbReference type="ARBA" id="ARBA00022833"/>
    </source>
</evidence>
<dbReference type="Gene3D" id="3.40.140.10">
    <property type="entry name" value="Cytidine Deaminase, domain 2"/>
    <property type="match status" value="1"/>
</dbReference>
<dbReference type="PROSITE" id="PS01302">
    <property type="entry name" value="UPF0758"/>
    <property type="match status" value="1"/>
</dbReference>
<evidence type="ECO:0000313" key="10">
    <source>
        <dbReference type="Proteomes" id="UP001150001"/>
    </source>
</evidence>
<evidence type="ECO:0000313" key="7">
    <source>
        <dbReference type="EMBL" id="MDC5743400.1"/>
    </source>
</evidence>